<proteinExistence type="inferred from homology"/>
<comment type="subcellular location">
    <subcellularLocation>
        <location evidence="1 8">Cell membrane</location>
        <topology evidence="1 8">Multi-pass membrane protein</topology>
    </subcellularLocation>
</comment>
<feature type="transmembrane region" description="Helical" evidence="8">
    <location>
        <begin position="34"/>
        <end position="54"/>
    </location>
</feature>
<dbReference type="GO" id="GO:0005886">
    <property type="term" value="C:plasma membrane"/>
    <property type="evidence" value="ECO:0007669"/>
    <property type="project" value="UniProtKB-SubCell"/>
</dbReference>
<keyword evidence="6 8" id="KW-1133">Transmembrane helix</keyword>
<comment type="caution">
    <text evidence="8">Lacks conserved residue(s) required for the propagation of feature annotation.</text>
</comment>
<evidence type="ECO:0000256" key="8">
    <source>
        <dbReference type="RuleBase" id="RU361157"/>
    </source>
</evidence>
<dbReference type="PANTHER" id="PTHR30413">
    <property type="entry name" value="INNER MEMBRANE TRANSPORT PERMEASE"/>
    <property type="match status" value="1"/>
</dbReference>
<feature type="transmembrane region" description="Helical" evidence="8">
    <location>
        <begin position="74"/>
        <end position="93"/>
    </location>
</feature>
<reference evidence="11" key="1">
    <citation type="submission" date="2016-08" db="EMBL/GenBank/DDBJ databases">
        <authorList>
            <person name="Varghese N."/>
            <person name="Submissions Spin"/>
        </authorList>
    </citation>
    <scope>NUCLEOTIDE SEQUENCE [LARGE SCALE GENOMIC DNA]</scope>
    <source>
        <strain evidence="11">SGD-1123</strain>
    </source>
</reference>
<keyword evidence="11" id="KW-1185">Reference proteome</keyword>
<dbReference type="EMBL" id="FMAU01000004">
    <property type="protein sequence ID" value="SCC24555.1"/>
    <property type="molecule type" value="Genomic_DNA"/>
</dbReference>
<evidence type="ECO:0000256" key="1">
    <source>
        <dbReference type="ARBA" id="ARBA00004651"/>
    </source>
</evidence>
<evidence type="ECO:0000259" key="9">
    <source>
        <dbReference type="PROSITE" id="PS51012"/>
    </source>
</evidence>
<protein>
    <recommendedName>
        <fullName evidence="8">Transport permease protein</fullName>
    </recommendedName>
</protein>
<comment type="similarity">
    <text evidence="2 8">Belongs to the ABC-2 integral membrane protein family.</text>
</comment>
<dbReference type="InterPro" id="IPR013525">
    <property type="entry name" value="ABC2_TM"/>
</dbReference>
<keyword evidence="7 8" id="KW-0472">Membrane</keyword>
<dbReference type="PANTHER" id="PTHR30413:SF10">
    <property type="entry name" value="CAPSULE POLYSACCHARIDE EXPORT INNER-MEMBRANE PROTEIN CTRC"/>
    <property type="match status" value="1"/>
</dbReference>
<sequence length="273" mass="31775">MKSAVTVFKEQISSFYLIQRLSLYELKSANKNNYLGMLWEVLNPGIQIAIYWFVFGYGLKSGGEGRGDIDGVPFFPWLLAGMVVWFFINPAIVQASKSIYTRIKMLSKMSFPLSAIPSYVIMSKFYPHLYLTGISILMFQFMGYPISIYYLQLPYYMFAVIAVIVAISLITSTLSTIIRDVQMVVQSVVRMLLYLSPILWNMEELLSEKLVTIMKINPFYYIVEGYRSALLGQGWYFIEHMQYTLYFWALVLVLFAFGSFIHLKFRRHFVDFL</sequence>
<evidence type="ECO:0000313" key="11">
    <source>
        <dbReference type="Proteomes" id="UP000181997"/>
    </source>
</evidence>
<dbReference type="OrthoDB" id="9794365at2"/>
<dbReference type="RefSeq" id="WP_058299391.1">
    <property type="nucleotide sequence ID" value="NZ_FMAU01000004.1"/>
</dbReference>
<organism evidence="10 11">
    <name type="scientific">[Bacillus] enclensis</name>
    <dbReference type="NCBI Taxonomy" id="1402860"/>
    <lineage>
        <taxon>Bacteria</taxon>
        <taxon>Bacillati</taxon>
        <taxon>Bacillota</taxon>
        <taxon>Bacilli</taxon>
        <taxon>Bacillales</taxon>
        <taxon>Bacillaceae</taxon>
        <taxon>Rossellomorea</taxon>
    </lineage>
</organism>
<evidence type="ECO:0000313" key="10">
    <source>
        <dbReference type="EMBL" id="SCC24555.1"/>
    </source>
</evidence>
<evidence type="ECO:0000256" key="2">
    <source>
        <dbReference type="ARBA" id="ARBA00007783"/>
    </source>
</evidence>
<evidence type="ECO:0000256" key="3">
    <source>
        <dbReference type="ARBA" id="ARBA00022448"/>
    </source>
</evidence>
<dbReference type="GO" id="GO:0015920">
    <property type="term" value="P:lipopolysaccharide transport"/>
    <property type="evidence" value="ECO:0007669"/>
    <property type="project" value="TreeGrafter"/>
</dbReference>
<feature type="transmembrane region" description="Helical" evidence="8">
    <location>
        <begin position="158"/>
        <end position="178"/>
    </location>
</feature>
<feature type="domain" description="ABC transmembrane type-2" evidence="9">
    <location>
        <begin position="35"/>
        <end position="265"/>
    </location>
</feature>
<dbReference type="Proteomes" id="UP000181997">
    <property type="component" value="Unassembled WGS sequence"/>
</dbReference>
<dbReference type="InterPro" id="IPR047817">
    <property type="entry name" value="ABC2_TM_bact-type"/>
</dbReference>
<dbReference type="PROSITE" id="PS51012">
    <property type="entry name" value="ABC_TM2"/>
    <property type="match status" value="1"/>
</dbReference>
<dbReference type="Pfam" id="PF01061">
    <property type="entry name" value="ABC2_membrane"/>
    <property type="match status" value="1"/>
</dbReference>
<dbReference type="GO" id="GO:0140359">
    <property type="term" value="F:ABC-type transporter activity"/>
    <property type="evidence" value="ECO:0007669"/>
    <property type="project" value="InterPro"/>
</dbReference>
<accession>A0A0V8HCW4</accession>
<evidence type="ECO:0000256" key="4">
    <source>
        <dbReference type="ARBA" id="ARBA00022475"/>
    </source>
</evidence>
<gene>
    <name evidence="10" type="ORF">GA0061094_3414</name>
</gene>
<evidence type="ECO:0000256" key="5">
    <source>
        <dbReference type="ARBA" id="ARBA00022692"/>
    </source>
</evidence>
<dbReference type="AlphaFoldDB" id="A0A0V8HCW4"/>
<name>A0A0V8HCW4_9BACI</name>
<keyword evidence="4 8" id="KW-1003">Cell membrane</keyword>
<keyword evidence="3 8" id="KW-0813">Transport</keyword>
<evidence type="ECO:0000256" key="7">
    <source>
        <dbReference type="ARBA" id="ARBA00023136"/>
    </source>
</evidence>
<feature type="transmembrane region" description="Helical" evidence="8">
    <location>
        <begin position="244"/>
        <end position="263"/>
    </location>
</feature>
<feature type="transmembrane region" description="Helical" evidence="8">
    <location>
        <begin position="128"/>
        <end position="151"/>
    </location>
</feature>
<keyword evidence="5 8" id="KW-0812">Transmembrane</keyword>
<evidence type="ECO:0000256" key="6">
    <source>
        <dbReference type="ARBA" id="ARBA00022989"/>
    </source>
</evidence>